<sequence>MGVGWTRRAGAVAVLLGLLLVATGCREPRTGGDGTAGIQEALDRRAAAVLAREVPPQDPAVREFAHLARVPLASWTYRVLDVRREGATARVRAEVGHRLDGYDAAAVTGERLLELVERDGRWRVTADRPGGGAAAQLWQQGPVDVVRGTHSLVLGVGQEPARLREIAGLADRAVPAVADAWPGRWARRVVVLVPRSLDDMAALLGEPAARYRGMAAVTTGRTGRGARTPADRVVVNPEAFGALGGFGRRVVLTHETAHAATRADTSAATPMWLSEGFADWVAYRGTGLPAGEIAPELRRAVLAGGPPAALPADGDFAFGGDPAAAARAYEGAWLACRLMAERWGEGKAVAFYRAVGGGTPVPRAMAEVLGTSPDAFTRAWRDFARQELSSAPSR</sequence>
<name>A0ABV9XRH8_9ACTN</name>
<organism evidence="1 2">
    <name type="scientific">Streptomyces coeruleoprunus</name>
    <dbReference type="NCBI Taxonomy" id="285563"/>
    <lineage>
        <taxon>Bacteria</taxon>
        <taxon>Bacillati</taxon>
        <taxon>Actinomycetota</taxon>
        <taxon>Actinomycetes</taxon>
        <taxon>Kitasatosporales</taxon>
        <taxon>Streptomycetaceae</taxon>
        <taxon>Streptomyces</taxon>
    </lineage>
</organism>
<evidence type="ECO:0008006" key="3">
    <source>
        <dbReference type="Google" id="ProtNLM"/>
    </source>
</evidence>
<evidence type="ECO:0000313" key="2">
    <source>
        <dbReference type="Proteomes" id="UP001595829"/>
    </source>
</evidence>
<comment type="caution">
    <text evidence="1">The sequence shown here is derived from an EMBL/GenBank/DDBJ whole genome shotgun (WGS) entry which is preliminary data.</text>
</comment>
<evidence type="ECO:0000313" key="1">
    <source>
        <dbReference type="EMBL" id="MFC5026856.1"/>
    </source>
</evidence>
<dbReference type="PROSITE" id="PS51257">
    <property type="entry name" value="PROKAR_LIPOPROTEIN"/>
    <property type="match status" value="1"/>
</dbReference>
<dbReference type="Proteomes" id="UP001595829">
    <property type="component" value="Unassembled WGS sequence"/>
</dbReference>
<dbReference type="EMBL" id="JBHSJD010000026">
    <property type="protein sequence ID" value="MFC5026856.1"/>
    <property type="molecule type" value="Genomic_DNA"/>
</dbReference>
<gene>
    <name evidence="1" type="ORF">ACFPM3_32440</name>
</gene>
<protein>
    <recommendedName>
        <fullName evidence="3">Lipoprotein</fullName>
    </recommendedName>
</protein>
<reference evidence="2" key="1">
    <citation type="journal article" date="2019" name="Int. J. Syst. Evol. Microbiol.">
        <title>The Global Catalogue of Microorganisms (GCM) 10K type strain sequencing project: providing services to taxonomists for standard genome sequencing and annotation.</title>
        <authorList>
            <consortium name="The Broad Institute Genomics Platform"/>
            <consortium name="The Broad Institute Genome Sequencing Center for Infectious Disease"/>
            <person name="Wu L."/>
            <person name="Ma J."/>
        </authorList>
    </citation>
    <scope>NUCLEOTIDE SEQUENCE [LARGE SCALE GENOMIC DNA]</scope>
    <source>
        <strain evidence="2">CGMCC 4.1648</strain>
    </source>
</reference>
<keyword evidence="2" id="KW-1185">Reference proteome</keyword>
<accession>A0ABV9XRH8</accession>
<dbReference type="RefSeq" id="WP_345692081.1">
    <property type="nucleotide sequence ID" value="NZ_BAABIT010000001.1"/>
</dbReference>
<proteinExistence type="predicted"/>